<accession>H8I571</accession>
<evidence type="ECO:0000259" key="2">
    <source>
        <dbReference type="Pfam" id="PF20537"/>
    </source>
</evidence>
<dbReference type="STRING" id="1041930.Mtc_0502"/>
<dbReference type="EMBL" id="CP003243">
    <property type="protein sequence ID" value="AFC99268.1"/>
    <property type="molecule type" value="Genomic_DNA"/>
</dbReference>
<dbReference type="HOGENOM" id="CLU_1870726_0_0_2"/>
<keyword evidence="1" id="KW-0472">Membrane</keyword>
<keyword evidence="4" id="KW-1185">Reference proteome</keyword>
<protein>
    <recommendedName>
        <fullName evidence="2">DUF6752 domain-containing protein</fullName>
    </recommendedName>
</protein>
<reference evidence="3 4" key="1">
    <citation type="journal article" date="2012" name="J. Bacteriol.">
        <title>Complete genome sequence of a thermophilic methanogen, Methanocella conradii HZ254, isolated from Chinese rice field soil.</title>
        <authorList>
            <person name="Lu Z."/>
            <person name="Lu Y."/>
        </authorList>
    </citation>
    <scope>NUCLEOTIDE SEQUENCE [LARGE SCALE GENOMIC DNA]</scope>
    <source>
        <strain evidence="4">DSM 24694 / JCM 17849 / CGMCC 1.5162 / HZ254</strain>
    </source>
</reference>
<evidence type="ECO:0000313" key="4">
    <source>
        <dbReference type="Proteomes" id="UP000005233"/>
    </source>
</evidence>
<dbReference type="OrthoDB" id="381250at2157"/>
<evidence type="ECO:0000256" key="1">
    <source>
        <dbReference type="SAM" id="Phobius"/>
    </source>
</evidence>
<dbReference type="Proteomes" id="UP000005233">
    <property type="component" value="Chromosome"/>
</dbReference>
<dbReference type="GeneID" id="11970387"/>
<feature type="transmembrane region" description="Helical" evidence="1">
    <location>
        <begin position="85"/>
        <end position="104"/>
    </location>
</feature>
<gene>
    <name evidence="3" type="ordered locus">Mtc_0502</name>
</gene>
<feature type="domain" description="DUF6752" evidence="2">
    <location>
        <begin position="61"/>
        <end position="88"/>
    </location>
</feature>
<proteinExistence type="predicted"/>
<keyword evidence="1" id="KW-1133">Transmembrane helix</keyword>
<dbReference type="Pfam" id="PF20537">
    <property type="entry name" value="DUF6752"/>
    <property type="match status" value="1"/>
</dbReference>
<dbReference type="KEGG" id="mez:Mtc_0502"/>
<dbReference type="RefSeq" id="WP_014405107.1">
    <property type="nucleotide sequence ID" value="NC_017034.1"/>
</dbReference>
<keyword evidence="1" id="KW-0812">Transmembrane</keyword>
<dbReference type="eggNOG" id="arCOG11694">
    <property type="taxonomic scope" value="Archaea"/>
</dbReference>
<evidence type="ECO:0000313" key="3">
    <source>
        <dbReference type="EMBL" id="AFC99268.1"/>
    </source>
</evidence>
<organism evidence="3 4">
    <name type="scientific">Methanocella conradii (strain DSM 24694 / JCM 17849 / CGMCC 1.5162 / HZ254)</name>
    <dbReference type="NCBI Taxonomy" id="1041930"/>
    <lineage>
        <taxon>Archaea</taxon>
        <taxon>Methanobacteriati</taxon>
        <taxon>Methanobacteriota</taxon>
        <taxon>Stenosarchaea group</taxon>
        <taxon>Methanomicrobia</taxon>
        <taxon>Methanocellales</taxon>
        <taxon>Methanocellaceae</taxon>
        <taxon>Methanocella</taxon>
    </lineage>
</organism>
<dbReference type="InterPro" id="IPR046640">
    <property type="entry name" value="DUF6752"/>
</dbReference>
<dbReference type="AlphaFoldDB" id="H8I571"/>
<name>H8I571_METCZ</name>
<feature type="transmembrane region" description="Helical" evidence="1">
    <location>
        <begin position="116"/>
        <end position="135"/>
    </location>
</feature>
<sequence length="136" mass="14572">MDANGKSLEADILGRVMALEQRTRGLHGRVNALEMRFSGAVEGDGHDDTEFVAGERLPDSLEKRVAALEAAVNEKRQLNARRASMLDVTGIVVGLSLLAVGVLLSTNSMGLLRNPLLAFSGGMVILACAVWRMVIK</sequence>